<name>A0A9P8TCD5_WICPI</name>
<dbReference type="AlphaFoldDB" id="A0A9P8TCD5"/>
<reference evidence="1" key="1">
    <citation type="journal article" date="2021" name="Open Biol.">
        <title>Shared evolutionary footprints suggest mitochondrial oxidative damage underlies multiple complex I losses in fungi.</title>
        <authorList>
            <person name="Schikora-Tamarit M.A."/>
            <person name="Marcet-Houben M."/>
            <person name="Nosek J."/>
            <person name="Gabaldon T."/>
        </authorList>
    </citation>
    <scope>NUCLEOTIDE SEQUENCE</scope>
    <source>
        <strain evidence="1">CBS2887</strain>
    </source>
</reference>
<dbReference type="Proteomes" id="UP000774326">
    <property type="component" value="Unassembled WGS sequence"/>
</dbReference>
<sequence>MFLASKSNGVEGTIVFSLTNMKLWVCVIKANNVLLIHWIPTINSSQINRFCERNDKLISTSSFLSLYSLPANPDPDTSTMVKTLSKQYANLAGSLVPSFKTQAGNQARQPELPILVSTICGFPVENSVLTLFALVETITKAF</sequence>
<protein>
    <submittedName>
        <fullName evidence="1">Uncharacterized protein</fullName>
    </submittedName>
</protein>
<evidence type="ECO:0000313" key="1">
    <source>
        <dbReference type="EMBL" id="KAH3673116.1"/>
    </source>
</evidence>
<accession>A0A9P8TCD5</accession>
<gene>
    <name evidence="1" type="ORF">WICPIJ_009908</name>
</gene>
<proteinExistence type="predicted"/>
<comment type="caution">
    <text evidence="1">The sequence shown here is derived from an EMBL/GenBank/DDBJ whole genome shotgun (WGS) entry which is preliminary data.</text>
</comment>
<organism evidence="1 2">
    <name type="scientific">Wickerhamomyces pijperi</name>
    <name type="common">Yeast</name>
    <name type="synonym">Pichia pijperi</name>
    <dbReference type="NCBI Taxonomy" id="599730"/>
    <lineage>
        <taxon>Eukaryota</taxon>
        <taxon>Fungi</taxon>
        <taxon>Dikarya</taxon>
        <taxon>Ascomycota</taxon>
        <taxon>Saccharomycotina</taxon>
        <taxon>Saccharomycetes</taxon>
        <taxon>Phaffomycetales</taxon>
        <taxon>Wickerhamomycetaceae</taxon>
        <taxon>Wickerhamomyces</taxon>
    </lineage>
</organism>
<keyword evidence="2" id="KW-1185">Reference proteome</keyword>
<evidence type="ECO:0000313" key="2">
    <source>
        <dbReference type="Proteomes" id="UP000774326"/>
    </source>
</evidence>
<dbReference type="EMBL" id="JAEUBG010005711">
    <property type="protein sequence ID" value="KAH3673116.1"/>
    <property type="molecule type" value="Genomic_DNA"/>
</dbReference>
<reference evidence="1" key="2">
    <citation type="submission" date="2021-01" db="EMBL/GenBank/DDBJ databases">
        <authorList>
            <person name="Schikora-Tamarit M.A."/>
        </authorList>
    </citation>
    <scope>NUCLEOTIDE SEQUENCE</scope>
    <source>
        <strain evidence="1">CBS2887</strain>
    </source>
</reference>